<dbReference type="PROSITE" id="PS51257">
    <property type="entry name" value="PROKAR_LIPOPROTEIN"/>
    <property type="match status" value="1"/>
</dbReference>
<evidence type="ECO:0000313" key="3">
    <source>
        <dbReference type="Proteomes" id="UP000245535"/>
    </source>
</evidence>
<keyword evidence="3" id="KW-1185">Reference proteome</keyword>
<dbReference type="InterPro" id="IPR032710">
    <property type="entry name" value="NTF2-like_dom_sf"/>
</dbReference>
<dbReference type="AlphaFoldDB" id="A0A315ZD51"/>
<proteinExistence type="predicted"/>
<dbReference type="Pfam" id="PF13577">
    <property type="entry name" value="SnoaL_4"/>
    <property type="match status" value="1"/>
</dbReference>
<dbReference type="Proteomes" id="UP000245535">
    <property type="component" value="Unassembled WGS sequence"/>
</dbReference>
<comment type="caution">
    <text evidence="2">The sequence shown here is derived from an EMBL/GenBank/DDBJ whole genome shotgun (WGS) entry which is preliminary data.</text>
</comment>
<name>A0A315ZD51_SEDFL</name>
<dbReference type="Gene3D" id="3.10.450.50">
    <property type="match status" value="1"/>
</dbReference>
<reference evidence="2 3" key="1">
    <citation type="submission" date="2018-03" db="EMBL/GenBank/DDBJ databases">
        <title>Genomic Encyclopedia of Archaeal and Bacterial Type Strains, Phase II (KMG-II): from individual species to whole genera.</title>
        <authorList>
            <person name="Goeker M."/>
        </authorList>
    </citation>
    <scope>NUCLEOTIDE SEQUENCE [LARGE SCALE GENOMIC DNA]</scope>
    <source>
        <strain evidence="2 3">DSM 28229</strain>
    </source>
</reference>
<dbReference type="OrthoDB" id="2599042at2"/>
<evidence type="ECO:0000313" key="2">
    <source>
        <dbReference type="EMBL" id="PWJ43170.1"/>
    </source>
</evidence>
<sequence length="176" mass="19778">MMKLVNALAVIVLLLSACEQKTSDSNHIEEMEAIKETLSTLFVATDQRDWDKVESTFSEEVILDYSSMSGQEASTLSPKQIIEGWKTILPGFTTTHHQLGNFILSDVTAEKAHAFCYGTATHYLEHEGGNVWIVVGSYDFDLEKKDEKWTVSKMTFNFKYQDGNTKLPEAAMNGLK</sequence>
<dbReference type="SUPFAM" id="SSF54427">
    <property type="entry name" value="NTF2-like"/>
    <property type="match status" value="1"/>
</dbReference>
<evidence type="ECO:0000259" key="1">
    <source>
        <dbReference type="Pfam" id="PF13577"/>
    </source>
</evidence>
<gene>
    <name evidence="2" type="ORF">BC781_102719</name>
</gene>
<accession>A0A315ZD51</accession>
<dbReference type="RefSeq" id="WP_109617488.1">
    <property type="nucleotide sequence ID" value="NZ_QGDO01000002.1"/>
</dbReference>
<dbReference type="InterPro" id="IPR037401">
    <property type="entry name" value="SnoaL-like"/>
</dbReference>
<dbReference type="EMBL" id="QGDO01000002">
    <property type="protein sequence ID" value="PWJ43170.1"/>
    <property type="molecule type" value="Genomic_DNA"/>
</dbReference>
<protein>
    <submittedName>
        <fullName evidence="2">SnoaL-like protein</fullName>
    </submittedName>
</protein>
<feature type="domain" description="SnoaL-like" evidence="1">
    <location>
        <begin position="27"/>
        <end position="155"/>
    </location>
</feature>
<organism evidence="2 3">
    <name type="scientific">Sediminitomix flava</name>
    <dbReference type="NCBI Taxonomy" id="379075"/>
    <lineage>
        <taxon>Bacteria</taxon>
        <taxon>Pseudomonadati</taxon>
        <taxon>Bacteroidota</taxon>
        <taxon>Cytophagia</taxon>
        <taxon>Cytophagales</taxon>
        <taxon>Flammeovirgaceae</taxon>
        <taxon>Sediminitomix</taxon>
    </lineage>
</organism>